<dbReference type="GO" id="GO:0003676">
    <property type="term" value="F:nucleic acid binding"/>
    <property type="evidence" value="ECO:0007669"/>
    <property type="project" value="InterPro"/>
</dbReference>
<dbReference type="InterPro" id="IPR012337">
    <property type="entry name" value="RNaseH-like_sf"/>
</dbReference>
<dbReference type="Gene3D" id="3.30.420.10">
    <property type="entry name" value="Ribonuclease H-like superfamily/Ribonuclease H"/>
    <property type="match status" value="1"/>
</dbReference>
<feature type="region of interest" description="Disordered" evidence="8">
    <location>
        <begin position="1"/>
        <end position="31"/>
    </location>
</feature>
<evidence type="ECO:0000256" key="7">
    <source>
        <dbReference type="ARBA" id="ARBA00023242"/>
    </source>
</evidence>
<reference evidence="11" key="1">
    <citation type="submission" date="2017-01" db="EMBL/GenBank/DDBJ databases">
        <title>Comparative genomics of anhydrobiosis in the tardigrade Hypsibius dujardini.</title>
        <authorList>
            <person name="Yoshida Y."/>
            <person name="Koutsovoulos G."/>
            <person name="Laetsch D."/>
            <person name="Stevens L."/>
            <person name="Kumar S."/>
            <person name="Horikawa D."/>
            <person name="Ishino K."/>
            <person name="Komine S."/>
            <person name="Tomita M."/>
            <person name="Blaxter M."/>
            <person name="Arakawa K."/>
        </authorList>
    </citation>
    <scope>NUCLEOTIDE SEQUENCE [LARGE SCALE GENOMIC DNA]</scope>
    <source>
        <strain evidence="11">Z151</strain>
    </source>
</reference>
<dbReference type="InterPro" id="IPR036397">
    <property type="entry name" value="RNaseH_sf"/>
</dbReference>
<proteinExistence type="inferred from homology"/>
<feature type="region of interest" description="Disordered" evidence="8">
    <location>
        <begin position="44"/>
        <end position="92"/>
    </location>
</feature>
<evidence type="ECO:0000256" key="5">
    <source>
        <dbReference type="ARBA" id="ARBA00022801"/>
    </source>
</evidence>
<dbReference type="InterPro" id="IPR037431">
    <property type="entry name" value="REX4_DEDDh_dom"/>
</dbReference>
<feature type="compositionally biased region" description="Basic and acidic residues" evidence="8">
    <location>
        <begin position="55"/>
        <end position="80"/>
    </location>
</feature>
<comment type="subcellular location">
    <subcellularLocation>
        <location evidence="1">Nucleus</location>
    </subcellularLocation>
</comment>
<dbReference type="Proteomes" id="UP000192578">
    <property type="component" value="Unassembled WGS sequence"/>
</dbReference>
<dbReference type="SMART" id="SM00479">
    <property type="entry name" value="EXOIII"/>
    <property type="match status" value="1"/>
</dbReference>
<dbReference type="GO" id="GO:0008408">
    <property type="term" value="F:3'-5' exonuclease activity"/>
    <property type="evidence" value="ECO:0007669"/>
    <property type="project" value="InterPro"/>
</dbReference>
<keyword evidence="11" id="KW-1185">Reference proteome</keyword>
<dbReference type="GO" id="GO:0005634">
    <property type="term" value="C:nucleus"/>
    <property type="evidence" value="ECO:0007669"/>
    <property type="project" value="UniProtKB-SubCell"/>
</dbReference>
<name>A0A1W0XC44_HYPEX</name>
<keyword evidence="4" id="KW-0540">Nuclease</keyword>
<dbReference type="AlphaFoldDB" id="A0A1W0XC44"/>
<dbReference type="EMBL" id="MTYJ01000004">
    <property type="protein sequence ID" value="OQV25059.1"/>
    <property type="molecule type" value="Genomic_DNA"/>
</dbReference>
<evidence type="ECO:0000256" key="2">
    <source>
        <dbReference type="ARBA" id="ARBA00010489"/>
    </source>
</evidence>
<dbReference type="PANTHER" id="PTHR12801">
    <property type="entry name" value="RNA EXONUCLEASE REXO1 / RECO3 FAMILY MEMBER-RELATED"/>
    <property type="match status" value="1"/>
</dbReference>
<evidence type="ECO:0000259" key="9">
    <source>
        <dbReference type="SMART" id="SM00479"/>
    </source>
</evidence>
<dbReference type="InterPro" id="IPR047021">
    <property type="entry name" value="REXO1/3/4-like"/>
</dbReference>
<protein>
    <recommendedName>
        <fullName evidence="3">RNA exonuclease 4</fullName>
    </recommendedName>
</protein>
<feature type="compositionally biased region" description="Polar residues" evidence="8">
    <location>
        <begin position="1"/>
        <end position="16"/>
    </location>
</feature>
<evidence type="ECO:0000256" key="1">
    <source>
        <dbReference type="ARBA" id="ARBA00004123"/>
    </source>
</evidence>
<dbReference type="PANTHER" id="PTHR12801:SF158">
    <property type="entry name" value="RNA EXONUCLEASE 4"/>
    <property type="match status" value="1"/>
</dbReference>
<dbReference type="GO" id="GO:0006364">
    <property type="term" value="P:rRNA processing"/>
    <property type="evidence" value="ECO:0007669"/>
    <property type="project" value="InterPro"/>
</dbReference>
<accession>A0A1W0XC44</accession>
<dbReference type="Pfam" id="PF00929">
    <property type="entry name" value="RNase_T"/>
    <property type="match status" value="1"/>
</dbReference>
<keyword evidence="5" id="KW-0378">Hydrolase</keyword>
<comment type="similarity">
    <text evidence="2">Belongs to the REXO4 family.</text>
</comment>
<comment type="caution">
    <text evidence="10">The sequence shown here is derived from an EMBL/GenBank/DDBJ whole genome shotgun (WGS) entry which is preliminary data.</text>
</comment>
<feature type="region of interest" description="Disordered" evidence="8">
    <location>
        <begin position="120"/>
        <end position="182"/>
    </location>
</feature>
<keyword evidence="7" id="KW-0539">Nucleus</keyword>
<feature type="compositionally biased region" description="Polar residues" evidence="8">
    <location>
        <begin position="145"/>
        <end position="157"/>
    </location>
</feature>
<dbReference type="SUPFAM" id="SSF53098">
    <property type="entry name" value="Ribonuclease H-like"/>
    <property type="match status" value="1"/>
</dbReference>
<evidence type="ECO:0000256" key="4">
    <source>
        <dbReference type="ARBA" id="ARBA00022722"/>
    </source>
</evidence>
<keyword evidence="6 10" id="KW-0269">Exonuclease</keyword>
<evidence type="ECO:0000256" key="6">
    <source>
        <dbReference type="ARBA" id="ARBA00022839"/>
    </source>
</evidence>
<feature type="domain" description="Exonuclease" evidence="9">
    <location>
        <begin position="221"/>
        <end position="382"/>
    </location>
</feature>
<gene>
    <name evidence="10" type="ORF">BV898_01269</name>
</gene>
<dbReference type="CDD" id="cd06144">
    <property type="entry name" value="REX4_like"/>
    <property type="match status" value="1"/>
</dbReference>
<evidence type="ECO:0000313" key="10">
    <source>
        <dbReference type="EMBL" id="OQV25059.1"/>
    </source>
</evidence>
<evidence type="ECO:0000256" key="8">
    <source>
        <dbReference type="SAM" id="MobiDB-lite"/>
    </source>
</evidence>
<organism evidence="10 11">
    <name type="scientific">Hypsibius exemplaris</name>
    <name type="common">Freshwater tardigrade</name>
    <dbReference type="NCBI Taxonomy" id="2072580"/>
    <lineage>
        <taxon>Eukaryota</taxon>
        <taxon>Metazoa</taxon>
        <taxon>Ecdysozoa</taxon>
        <taxon>Tardigrada</taxon>
        <taxon>Eutardigrada</taxon>
        <taxon>Parachela</taxon>
        <taxon>Hypsibioidea</taxon>
        <taxon>Hypsibiidae</taxon>
        <taxon>Hypsibius</taxon>
    </lineage>
</organism>
<dbReference type="InterPro" id="IPR013520">
    <property type="entry name" value="Ribonucl_H"/>
</dbReference>
<dbReference type="FunFam" id="3.30.420.10:FF:000007">
    <property type="entry name" value="Interferon-stimulated exonuclease gene 20"/>
    <property type="match status" value="1"/>
</dbReference>
<evidence type="ECO:0000256" key="3">
    <source>
        <dbReference type="ARBA" id="ARBA00016937"/>
    </source>
</evidence>
<evidence type="ECO:0000313" key="11">
    <source>
        <dbReference type="Proteomes" id="UP000192578"/>
    </source>
</evidence>
<sequence>MSSNDGPVINITTSRPISIADQRRNQQQPNRNRVIIRRQLPGGGSVFKKVITTRPRPDESQGAERRPAEGRSEIPPEFKWPEPVVETPESRFQQRTRELLGDRSFVPAALERDLQVRNGEGRKTTSVVSAPAVPRKKKIKPPLSVPTSAGQVSNNWKGLQKSLGLRETPRRPPPRAKKDVEEAMDATADGVVGVGADGEAEIPSASADTFVKTKSFSGLTKTVALDCEFVGVGPGGRENMLARVSLVNQFGHCVYDKHVKPTELVKDYRTHVSGIRPQDLKTGEDFKTVQREVSEILSGRTLVGHAVHHDLEVLLLSHPKSDIRDTSKFKPFRQINKGGTPSLKKLTAKVLGFAVQTGEHDSVQDAQATMRLYTMYKREWESKVSLKGKKLRMMQKKNKPALTHTPES</sequence>
<dbReference type="OrthoDB" id="8191639at2759"/>